<proteinExistence type="predicted"/>
<reference evidence="1" key="1">
    <citation type="submission" date="2023-03" db="UniProtKB">
        <authorList>
            <consortium name="EnsemblPlants"/>
        </authorList>
    </citation>
    <scope>IDENTIFICATION</scope>
</reference>
<dbReference type="AlphaFoldDB" id="A0A9I9E559"/>
<dbReference type="EnsemblPlants" id="MELO3C028916.2.1">
    <property type="protein sequence ID" value="MELO3C028916.2.1"/>
    <property type="gene ID" value="MELO3C028916.2"/>
</dbReference>
<protein>
    <submittedName>
        <fullName evidence="1">Uncharacterized protein</fullName>
    </submittedName>
</protein>
<dbReference type="Gramene" id="MELO3C028916.2.1">
    <property type="protein sequence ID" value="MELO3C028916.2.1"/>
    <property type="gene ID" value="MELO3C028916.2"/>
</dbReference>
<name>A0A9I9E559_CUCME</name>
<sequence length="142" mass="16352">MYVLATVHKEIFIEIVASGSIRSNCVPIELKASFCPTRNVITYSLEVGIEQIQYPSHDYTLQTIHDWRSSSMGRVMLSSMKPSLFFMFNNNKALIERRWDIKAKWTKRFGLALHVAISNWAGHSELLLSSTMEYLGMGVWNY</sequence>
<accession>A0A9I9E559</accession>
<evidence type="ECO:0000313" key="1">
    <source>
        <dbReference type="EnsemblPlants" id="MELO3C028916.2.1"/>
    </source>
</evidence>
<organism evidence="1">
    <name type="scientific">Cucumis melo</name>
    <name type="common">Muskmelon</name>
    <dbReference type="NCBI Taxonomy" id="3656"/>
    <lineage>
        <taxon>Eukaryota</taxon>
        <taxon>Viridiplantae</taxon>
        <taxon>Streptophyta</taxon>
        <taxon>Embryophyta</taxon>
        <taxon>Tracheophyta</taxon>
        <taxon>Spermatophyta</taxon>
        <taxon>Magnoliopsida</taxon>
        <taxon>eudicotyledons</taxon>
        <taxon>Gunneridae</taxon>
        <taxon>Pentapetalae</taxon>
        <taxon>rosids</taxon>
        <taxon>fabids</taxon>
        <taxon>Cucurbitales</taxon>
        <taxon>Cucurbitaceae</taxon>
        <taxon>Benincaseae</taxon>
        <taxon>Cucumis</taxon>
    </lineage>
</organism>